<dbReference type="GO" id="GO:0080120">
    <property type="term" value="P:CAAX-box protein maturation"/>
    <property type="evidence" value="ECO:0007669"/>
    <property type="project" value="UniProtKB-ARBA"/>
</dbReference>
<dbReference type="GO" id="GO:0004175">
    <property type="term" value="F:endopeptidase activity"/>
    <property type="evidence" value="ECO:0007669"/>
    <property type="project" value="UniProtKB-ARBA"/>
</dbReference>
<evidence type="ECO:0000259" key="2">
    <source>
        <dbReference type="Pfam" id="PF02517"/>
    </source>
</evidence>
<dbReference type="GO" id="GO:0006508">
    <property type="term" value="P:proteolysis"/>
    <property type="evidence" value="ECO:0007669"/>
    <property type="project" value="UniProtKB-KW"/>
</dbReference>
<feature type="transmembrane region" description="Helical" evidence="1">
    <location>
        <begin position="110"/>
        <end position="132"/>
    </location>
</feature>
<dbReference type="PANTHER" id="PTHR36435">
    <property type="entry name" value="SLR1288 PROTEIN"/>
    <property type="match status" value="1"/>
</dbReference>
<evidence type="ECO:0000313" key="4">
    <source>
        <dbReference type="Proteomes" id="UP000260773"/>
    </source>
</evidence>
<dbReference type="InterPro" id="IPR003675">
    <property type="entry name" value="Rce1/LyrA-like_dom"/>
</dbReference>
<dbReference type="AlphaFoldDB" id="A0A3E2TQF2"/>
<keyword evidence="1" id="KW-0472">Membrane</keyword>
<keyword evidence="3" id="KW-0645">Protease</keyword>
<feature type="transmembrane region" description="Helical" evidence="1">
    <location>
        <begin position="35"/>
        <end position="55"/>
    </location>
</feature>
<protein>
    <submittedName>
        <fullName evidence="3">CPBP family intramembrane metalloprotease</fullName>
    </submittedName>
</protein>
<keyword evidence="1" id="KW-0812">Transmembrane</keyword>
<keyword evidence="3" id="KW-0482">Metalloprotease</keyword>
<evidence type="ECO:0000256" key="1">
    <source>
        <dbReference type="SAM" id="Phobius"/>
    </source>
</evidence>
<accession>A0A3E2TQF2</accession>
<feature type="transmembrane region" description="Helical" evidence="1">
    <location>
        <begin position="175"/>
        <end position="202"/>
    </location>
</feature>
<sequence length="305" mass="34958">MRRKITEAHLLLIITFAMYMGYQWLMQWIPLHDVMFHVIMGQVMLISPGALWMLIRYRKNRPQLSERMLFTPVSNANIKMAVAVIISAYPVVVILNRFSMFFVKNQVMEVMPYMMRMGYFPMLFVMAVMPAFNEEFLCRGILYGAYRQRAKTTGIWLSALAFGLFHLNFNQMLYAVYLGIVLALMVEATGSIYTSMLMHFLLNGFNVTMNFMANQRLIADAAVNQQQVTESVSQTLSDVSIQQLVTMAVVLAIFIFLNGILIYSTFRMNGRSLQNDGEKGRVIDGGIVIFVIITVILTYMNTDFL</sequence>
<keyword evidence="1" id="KW-1133">Transmembrane helix</keyword>
<dbReference type="PANTHER" id="PTHR36435:SF1">
    <property type="entry name" value="CAAX AMINO TERMINAL PROTEASE FAMILY PROTEIN"/>
    <property type="match status" value="1"/>
</dbReference>
<feature type="transmembrane region" description="Helical" evidence="1">
    <location>
        <begin position="283"/>
        <end position="300"/>
    </location>
</feature>
<dbReference type="EMBL" id="QVEP01000008">
    <property type="protein sequence ID" value="RGB80913.1"/>
    <property type="molecule type" value="Genomic_DNA"/>
</dbReference>
<reference evidence="3 4" key="1">
    <citation type="submission" date="2018-08" db="EMBL/GenBank/DDBJ databases">
        <title>A genome reference for cultivated species of the human gut microbiota.</title>
        <authorList>
            <person name="Zou Y."/>
            <person name="Xue W."/>
            <person name="Luo G."/>
        </authorList>
    </citation>
    <scope>NUCLEOTIDE SEQUENCE [LARGE SCALE GENOMIC DNA]</scope>
    <source>
        <strain evidence="3 4">AF45-17</strain>
    </source>
</reference>
<organism evidence="3 4">
    <name type="scientific">Coprococcus catus</name>
    <dbReference type="NCBI Taxonomy" id="116085"/>
    <lineage>
        <taxon>Bacteria</taxon>
        <taxon>Bacillati</taxon>
        <taxon>Bacillota</taxon>
        <taxon>Clostridia</taxon>
        <taxon>Lachnospirales</taxon>
        <taxon>Lachnospiraceae</taxon>
        <taxon>Coprococcus</taxon>
    </lineage>
</organism>
<dbReference type="Proteomes" id="UP000260773">
    <property type="component" value="Unassembled WGS sequence"/>
</dbReference>
<evidence type="ECO:0000313" key="3">
    <source>
        <dbReference type="EMBL" id="RGB80913.1"/>
    </source>
</evidence>
<comment type="caution">
    <text evidence="3">The sequence shown here is derived from an EMBL/GenBank/DDBJ whole genome shotgun (WGS) entry which is preliminary data.</text>
</comment>
<dbReference type="GO" id="GO:0008237">
    <property type="term" value="F:metallopeptidase activity"/>
    <property type="evidence" value="ECO:0007669"/>
    <property type="project" value="UniProtKB-KW"/>
</dbReference>
<feature type="transmembrane region" description="Helical" evidence="1">
    <location>
        <begin position="9"/>
        <end position="29"/>
    </location>
</feature>
<feature type="transmembrane region" description="Helical" evidence="1">
    <location>
        <begin position="244"/>
        <end position="263"/>
    </location>
</feature>
<keyword evidence="3" id="KW-0378">Hydrolase</keyword>
<dbReference type="Pfam" id="PF02517">
    <property type="entry name" value="Rce1-like"/>
    <property type="match status" value="1"/>
</dbReference>
<name>A0A3E2TQF2_9FIRM</name>
<gene>
    <name evidence="3" type="ORF">DW070_05015</name>
</gene>
<feature type="domain" description="CAAX prenyl protease 2/Lysostaphin resistance protein A-like" evidence="2">
    <location>
        <begin position="119"/>
        <end position="204"/>
    </location>
</feature>
<feature type="transmembrane region" description="Helical" evidence="1">
    <location>
        <begin position="153"/>
        <end position="169"/>
    </location>
</feature>
<proteinExistence type="predicted"/>
<feature type="transmembrane region" description="Helical" evidence="1">
    <location>
        <begin position="76"/>
        <end position="98"/>
    </location>
</feature>
<dbReference type="InterPro" id="IPR052710">
    <property type="entry name" value="CAAX_protease"/>
</dbReference>